<dbReference type="AlphaFoldDB" id="A0AAD5Y7H0"/>
<keyword evidence="2" id="KW-1185">Reference proteome</keyword>
<organism evidence="1 2">
    <name type="scientific">Meripilus lineatus</name>
    <dbReference type="NCBI Taxonomy" id="2056292"/>
    <lineage>
        <taxon>Eukaryota</taxon>
        <taxon>Fungi</taxon>
        <taxon>Dikarya</taxon>
        <taxon>Basidiomycota</taxon>
        <taxon>Agaricomycotina</taxon>
        <taxon>Agaricomycetes</taxon>
        <taxon>Polyporales</taxon>
        <taxon>Meripilaceae</taxon>
        <taxon>Meripilus</taxon>
    </lineage>
</organism>
<protein>
    <submittedName>
        <fullName evidence="1">Uncharacterized protein</fullName>
    </submittedName>
</protein>
<name>A0AAD5Y7H0_9APHY</name>
<evidence type="ECO:0000313" key="2">
    <source>
        <dbReference type="Proteomes" id="UP001212997"/>
    </source>
</evidence>
<dbReference type="EMBL" id="JANAWD010001742">
    <property type="protein sequence ID" value="KAJ3472797.1"/>
    <property type="molecule type" value="Genomic_DNA"/>
</dbReference>
<evidence type="ECO:0000313" key="1">
    <source>
        <dbReference type="EMBL" id="KAJ3472797.1"/>
    </source>
</evidence>
<proteinExistence type="predicted"/>
<gene>
    <name evidence="1" type="ORF">NLI96_g13252</name>
</gene>
<reference evidence="1" key="1">
    <citation type="submission" date="2022-07" db="EMBL/GenBank/DDBJ databases">
        <title>Genome Sequence of Physisporinus lineatus.</title>
        <authorList>
            <person name="Buettner E."/>
        </authorList>
    </citation>
    <scope>NUCLEOTIDE SEQUENCE</scope>
    <source>
        <strain evidence="1">VT162</strain>
    </source>
</reference>
<sequence>MLTLQFGPLRQDISPMGRQRLVGERALHVQCPWRLEAGSSIYTGRSDLWQPEIEPGIDFDWETWDFEAGNLRDKRMALLFGDALDNPGIAEKPQNRIVVEDVQADVFGGARILMSQSYCLSMFPDGTRSEDWRFFSFEKGSDHFVVAGGKVFQPR</sequence>
<comment type="caution">
    <text evidence="1">The sequence shown here is derived from an EMBL/GenBank/DDBJ whole genome shotgun (WGS) entry which is preliminary data.</text>
</comment>
<dbReference type="Proteomes" id="UP001212997">
    <property type="component" value="Unassembled WGS sequence"/>
</dbReference>
<accession>A0AAD5Y7H0</accession>